<dbReference type="GO" id="GO:0000287">
    <property type="term" value="F:magnesium ion binding"/>
    <property type="evidence" value="ECO:0007669"/>
    <property type="project" value="TreeGrafter"/>
</dbReference>
<keyword evidence="3" id="KW-1185">Reference proteome</keyword>
<dbReference type="EMBL" id="ML994639">
    <property type="protein sequence ID" value="KAF2184211.1"/>
    <property type="molecule type" value="Genomic_DNA"/>
</dbReference>
<evidence type="ECO:0008006" key="4">
    <source>
        <dbReference type="Google" id="ProtNLM"/>
    </source>
</evidence>
<sequence>MAEVKSHSDESIEGQACALIERLAYGCEDPDGFGSFTPAVYDTAWMSMVTKDVDGSQQLLFPNCLLYLLREQLEDGGWASYSSPVDGVLNGLAALLALSKYVSGTPCSMIETACLRQRLTKAKTAISFALNQWDVKSTLHVGFEILVPALLEQLESYGVSFDFPQREELFALKAKKLSRFDPSLLYGSQQTTLLHSLEAFIGKVDFNRLRHQLRHGSMLGSPSSTAAYLMHSSMWDKSAESYLFTVYNHAGSSGGVPSAFPSTIFESSWTLSTLLANGFQIGDFRGSSVDAVLNHLTSKLNDQHGTVGFAAEFLPDADDTAVSVLALNQSGQNYGVSEMINEFGGESHFRTYALESNPSFSANCNVLLALLNASNPRIYCEAIFKALQYLLDTFEEATVRDKWNMATSYPSMLLCRVLATLLCHWDQGDLERLFEATVHERIPIVLFQCLIHLVGQQEPDGSWDGSTESTSYAIIALAYALRAPWHLYAMQYAETAFNKGRKYLEDCPKPSQYLKYHWIEKVSYGSEILGTAYLAARRCPIRQYPWTSRTRNLFKVSENSLLRIAPILKRTPFSIERSEDLVNIPLIKAQFYLKRLLRTHSALFQEQMTNVGSHIQLVPFTWTTANFLNDFTLTGRQIWEMVGLSRLIYGIDEFMQTSFSRLDMWSLKSLETLIWSECYRTTSVTGSKSSVQESLAAIHFSNDATTQKEPLTPPTPDDAPANPSLKALWPMLQQFIQFILQQPWLPNLGPSSQGRTTQELCRFLLAHTSHLIDHATPRPQIPGDSVPSLKDISPKTTHDPKTNFNDSMNAVNSKVTSCTLIFYFFTSIIYSIQRNNPLNQVSQYYMECICDHLATMHKHQRSYGALLRNQQGCNPDGEDGISPDDAARPQLEKFQAARENLMKLVEYEKFMVKMTMKQLQSELDDSTFNAFQTFVDSSNLYGEIFALESTPSVPSAVV</sequence>
<gene>
    <name evidence="2" type="ORF">K469DRAFT_689529</name>
</gene>
<organism evidence="2 3">
    <name type="scientific">Zopfia rhizophila CBS 207.26</name>
    <dbReference type="NCBI Taxonomy" id="1314779"/>
    <lineage>
        <taxon>Eukaryota</taxon>
        <taxon>Fungi</taxon>
        <taxon>Dikarya</taxon>
        <taxon>Ascomycota</taxon>
        <taxon>Pezizomycotina</taxon>
        <taxon>Dothideomycetes</taxon>
        <taxon>Dothideomycetes incertae sedis</taxon>
        <taxon>Zopfiaceae</taxon>
        <taxon>Zopfia</taxon>
    </lineage>
</organism>
<evidence type="ECO:0000313" key="2">
    <source>
        <dbReference type="EMBL" id="KAF2184211.1"/>
    </source>
</evidence>
<dbReference type="InterPro" id="IPR008930">
    <property type="entry name" value="Terpenoid_cyclase/PrenylTrfase"/>
</dbReference>
<reference evidence="2" key="1">
    <citation type="journal article" date="2020" name="Stud. Mycol.">
        <title>101 Dothideomycetes genomes: a test case for predicting lifestyles and emergence of pathogens.</title>
        <authorList>
            <person name="Haridas S."/>
            <person name="Albert R."/>
            <person name="Binder M."/>
            <person name="Bloem J."/>
            <person name="Labutti K."/>
            <person name="Salamov A."/>
            <person name="Andreopoulos B."/>
            <person name="Baker S."/>
            <person name="Barry K."/>
            <person name="Bills G."/>
            <person name="Bluhm B."/>
            <person name="Cannon C."/>
            <person name="Castanera R."/>
            <person name="Culley D."/>
            <person name="Daum C."/>
            <person name="Ezra D."/>
            <person name="Gonzalez J."/>
            <person name="Henrissat B."/>
            <person name="Kuo A."/>
            <person name="Liang C."/>
            <person name="Lipzen A."/>
            <person name="Lutzoni F."/>
            <person name="Magnuson J."/>
            <person name="Mondo S."/>
            <person name="Nolan M."/>
            <person name="Ohm R."/>
            <person name="Pangilinan J."/>
            <person name="Park H.-J."/>
            <person name="Ramirez L."/>
            <person name="Alfaro M."/>
            <person name="Sun H."/>
            <person name="Tritt A."/>
            <person name="Yoshinaga Y."/>
            <person name="Zwiers L.-H."/>
            <person name="Turgeon B."/>
            <person name="Goodwin S."/>
            <person name="Spatafora J."/>
            <person name="Crous P."/>
            <person name="Grigoriev I."/>
        </authorList>
    </citation>
    <scope>NUCLEOTIDE SEQUENCE</scope>
    <source>
        <strain evidence="2">CBS 207.26</strain>
    </source>
</reference>
<name>A0A6A6DWZ4_9PEZI</name>
<dbReference type="GO" id="GO:0016102">
    <property type="term" value="P:diterpenoid biosynthetic process"/>
    <property type="evidence" value="ECO:0007669"/>
    <property type="project" value="TreeGrafter"/>
</dbReference>
<dbReference type="PANTHER" id="PTHR31739:SF25">
    <property type="entry name" value="(E,E)-GERANYLLINALOOL SYNTHASE"/>
    <property type="match status" value="1"/>
</dbReference>
<accession>A0A6A6DWZ4</accession>
<dbReference type="GO" id="GO:0010333">
    <property type="term" value="F:terpene synthase activity"/>
    <property type="evidence" value="ECO:0007669"/>
    <property type="project" value="InterPro"/>
</dbReference>
<dbReference type="PANTHER" id="PTHR31739">
    <property type="entry name" value="ENT-COPALYL DIPHOSPHATE SYNTHASE, CHLOROPLASTIC"/>
    <property type="match status" value="1"/>
</dbReference>
<comment type="similarity">
    <text evidence="1">Belongs to the terpene synthase family.</text>
</comment>
<dbReference type="OrthoDB" id="2343925at2759"/>
<dbReference type="InterPro" id="IPR050148">
    <property type="entry name" value="Terpene_synthase-like"/>
</dbReference>
<dbReference type="SUPFAM" id="SSF48239">
    <property type="entry name" value="Terpenoid cyclases/Protein prenyltransferases"/>
    <property type="match status" value="2"/>
</dbReference>
<evidence type="ECO:0000313" key="3">
    <source>
        <dbReference type="Proteomes" id="UP000800200"/>
    </source>
</evidence>
<dbReference type="Gene3D" id="1.50.10.20">
    <property type="match status" value="1"/>
</dbReference>
<protein>
    <recommendedName>
        <fullName evidence="4">Ent-kaurene synthase</fullName>
    </recommendedName>
</protein>
<evidence type="ECO:0000256" key="1">
    <source>
        <dbReference type="ARBA" id="ARBA00006333"/>
    </source>
</evidence>
<dbReference type="Gene3D" id="1.50.10.160">
    <property type="match status" value="1"/>
</dbReference>
<dbReference type="Proteomes" id="UP000800200">
    <property type="component" value="Unassembled WGS sequence"/>
</dbReference>
<proteinExistence type="inferred from homology"/>
<dbReference type="AlphaFoldDB" id="A0A6A6DWZ4"/>